<dbReference type="EMBL" id="CP047588">
    <property type="protein sequence ID" value="QIE01823.1"/>
    <property type="molecule type" value="Genomic_DNA"/>
</dbReference>
<dbReference type="InterPro" id="IPR011055">
    <property type="entry name" value="Dup_hybrid_motif"/>
</dbReference>
<proteinExistence type="predicted"/>
<keyword evidence="5 17" id="KW-0762">Sugar transport</keyword>
<evidence type="ECO:0000256" key="5">
    <source>
        <dbReference type="ARBA" id="ARBA00022597"/>
    </source>
</evidence>
<evidence type="ECO:0000256" key="15">
    <source>
        <dbReference type="ARBA" id="ARBA00042873"/>
    </source>
</evidence>
<evidence type="ECO:0000256" key="6">
    <source>
        <dbReference type="ARBA" id="ARBA00022679"/>
    </source>
</evidence>
<dbReference type="PROSITE" id="PS51093">
    <property type="entry name" value="PTS_EIIA_TYPE_1"/>
    <property type="match status" value="1"/>
</dbReference>
<organism evidence="17 18">
    <name type="scientific">Buchnera aphidicola subsp. Uroleucon sonchi</name>
    <dbReference type="NCBI Taxonomy" id="118118"/>
    <lineage>
        <taxon>Bacteria</taxon>
        <taxon>Pseudomonadati</taxon>
        <taxon>Pseudomonadota</taxon>
        <taxon>Gammaproteobacteria</taxon>
        <taxon>Enterobacterales</taxon>
        <taxon>Erwiniaceae</taxon>
        <taxon>Buchnera</taxon>
    </lineage>
</organism>
<dbReference type="GO" id="GO:0005737">
    <property type="term" value="C:cytoplasm"/>
    <property type="evidence" value="ECO:0007669"/>
    <property type="project" value="UniProtKB-SubCell"/>
</dbReference>
<dbReference type="PANTHER" id="PTHR45008:SF1">
    <property type="entry name" value="PTS SYSTEM GLUCOSE-SPECIFIC EIIA COMPONENT"/>
    <property type="match status" value="1"/>
</dbReference>
<accession>A0A6C1F5S2</accession>
<keyword evidence="9" id="KW-0418">Kinase</keyword>
<evidence type="ECO:0000256" key="13">
    <source>
        <dbReference type="ARBA" id="ARBA00042296"/>
    </source>
</evidence>
<keyword evidence="4" id="KW-0597">Phosphoprotein</keyword>
<keyword evidence="8" id="KW-0479">Metal-binding</keyword>
<name>A0A6C1F5S2_BUCUN</name>
<evidence type="ECO:0000256" key="14">
    <source>
        <dbReference type="ARBA" id="ARBA00042526"/>
    </source>
</evidence>
<keyword evidence="3" id="KW-0813">Transport</keyword>
<dbReference type="PANTHER" id="PTHR45008">
    <property type="entry name" value="PTS SYSTEM GLUCOSE-SPECIFIC EIIA COMPONENT"/>
    <property type="match status" value="1"/>
</dbReference>
<reference evidence="17 18" key="1">
    <citation type="submission" date="2020-01" db="EMBL/GenBank/DDBJ databases">
        <title>Complete genome of Buchnera aphidicola isolated from Chaitophorus populeti.</title>
        <authorList>
            <person name="Park J."/>
            <person name="Xi H."/>
        </authorList>
    </citation>
    <scope>NUCLEOTIDE SEQUENCE [LARGE SCALE GENOMIC DNA]</scope>
    <source>
        <strain evidence="17 18">UsonBac</strain>
    </source>
</reference>
<dbReference type="NCBIfam" id="NF006962">
    <property type="entry name" value="PRK09439.1"/>
    <property type="match status" value="1"/>
</dbReference>
<evidence type="ECO:0000256" key="2">
    <source>
        <dbReference type="ARBA" id="ARBA00004496"/>
    </source>
</evidence>
<dbReference type="NCBIfam" id="TIGR00830">
    <property type="entry name" value="PTBA"/>
    <property type="match status" value="1"/>
</dbReference>
<dbReference type="GO" id="GO:0046872">
    <property type="term" value="F:metal ion binding"/>
    <property type="evidence" value="ECO:0007669"/>
    <property type="project" value="UniProtKB-KW"/>
</dbReference>
<dbReference type="FunFam" id="2.70.70.10:FF:000001">
    <property type="entry name" value="PTS system glucose-specific IIA component"/>
    <property type="match status" value="1"/>
</dbReference>
<protein>
    <recommendedName>
        <fullName evidence="12">PTS system glucose-specific EIIA component</fullName>
    </recommendedName>
    <alternativeName>
        <fullName evidence="15">EIIA-Glc</fullName>
    </alternativeName>
    <alternativeName>
        <fullName evidence="14">EIII-Glc</fullName>
    </alternativeName>
    <alternativeName>
        <fullName evidence="13">Glucose-specific phosphotransferase enzyme IIA component</fullName>
    </alternativeName>
</protein>
<comment type="function">
    <text evidence="11">The phosphoenolpyruvate-dependent sugar phosphotransferase system (sugar PTS), a major carbohydrate active transport system, catalyzes the phosphorylation of incoming sugar substrates concomitantly with their translocation across the cell membrane. The enzyme II complex composed of PtsG and Crr is involved in glucose transport.</text>
</comment>
<dbReference type="InterPro" id="IPR001127">
    <property type="entry name" value="PTS_EIIA_1_perm"/>
</dbReference>
<comment type="cofactor">
    <cofactor evidence="1">
        <name>Zn(2+)</name>
        <dbReference type="ChEBI" id="CHEBI:29105"/>
    </cofactor>
</comment>
<dbReference type="InterPro" id="IPR050890">
    <property type="entry name" value="PTS_EIIA_component"/>
</dbReference>
<gene>
    <name evidence="17" type="ORF">GUU85_00295</name>
</gene>
<dbReference type="Pfam" id="PF00358">
    <property type="entry name" value="PTS_EIIA_1"/>
    <property type="match status" value="1"/>
</dbReference>
<evidence type="ECO:0000256" key="7">
    <source>
        <dbReference type="ARBA" id="ARBA00022683"/>
    </source>
</evidence>
<evidence type="ECO:0000313" key="18">
    <source>
        <dbReference type="Proteomes" id="UP000502958"/>
    </source>
</evidence>
<evidence type="ECO:0000256" key="11">
    <source>
        <dbReference type="ARBA" id="ARBA00037252"/>
    </source>
</evidence>
<evidence type="ECO:0000259" key="16">
    <source>
        <dbReference type="PROSITE" id="PS51093"/>
    </source>
</evidence>
<comment type="subcellular location">
    <subcellularLocation>
        <location evidence="2">Cytoplasm</location>
    </subcellularLocation>
</comment>
<keyword evidence="6" id="KW-0808">Transferase</keyword>
<keyword evidence="7" id="KW-0598">Phosphotransferase system</keyword>
<feature type="domain" description="PTS EIIA type-1" evidence="16">
    <location>
        <begin position="37"/>
        <end position="141"/>
    </location>
</feature>
<dbReference type="Proteomes" id="UP000502958">
    <property type="component" value="Chromosome"/>
</dbReference>
<evidence type="ECO:0000256" key="1">
    <source>
        <dbReference type="ARBA" id="ARBA00001947"/>
    </source>
</evidence>
<dbReference type="SUPFAM" id="SSF51261">
    <property type="entry name" value="Duplicated hybrid motif"/>
    <property type="match status" value="1"/>
</dbReference>
<evidence type="ECO:0000256" key="10">
    <source>
        <dbReference type="ARBA" id="ARBA00022833"/>
    </source>
</evidence>
<keyword evidence="10" id="KW-0862">Zinc</keyword>
<dbReference type="AlphaFoldDB" id="A0A6C1F5S2"/>
<dbReference type="GO" id="GO:0009401">
    <property type="term" value="P:phosphoenolpyruvate-dependent sugar phosphotransferase system"/>
    <property type="evidence" value="ECO:0007669"/>
    <property type="project" value="UniProtKB-KW"/>
</dbReference>
<evidence type="ECO:0000256" key="12">
    <source>
        <dbReference type="ARBA" id="ARBA00039163"/>
    </source>
</evidence>
<dbReference type="Gene3D" id="2.70.70.10">
    <property type="entry name" value="Glucose Permease (Domain IIA)"/>
    <property type="match status" value="1"/>
</dbReference>
<evidence type="ECO:0000256" key="3">
    <source>
        <dbReference type="ARBA" id="ARBA00022448"/>
    </source>
</evidence>
<dbReference type="RefSeq" id="WP_163118911.1">
    <property type="nucleotide sequence ID" value="NZ_CP047588.1"/>
</dbReference>
<evidence type="ECO:0000256" key="4">
    <source>
        <dbReference type="ARBA" id="ARBA00022553"/>
    </source>
</evidence>
<dbReference type="GO" id="GO:0016301">
    <property type="term" value="F:kinase activity"/>
    <property type="evidence" value="ECO:0007669"/>
    <property type="project" value="UniProtKB-KW"/>
</dbReference>
<evidence type="ECO:0000313" key="17">
    <source>
        <dbReference type="EMBL" id="QIE01823.1"/>
    </source>
</evidence>
<evidence type="ECO:0000256" key="8">
    <source>
        <dbReference type="ARBA" id="ARBA00022723"/>
    </source>
</evidence>
<evidence type="ECO:0000256" key="9">
    <source>
        <dbReference type="ARBA" id="ARBA00022777"/>
    </source>
</evidence>
<sequence>MSFFSDFFNSKKSNFSKKIEIFAPLSGEIIKIEDIPDPVFSKKIVGDGIAIKPSGNQILAPVNGTIGKIFDSKHAFSIISEDNVELFVHFGIDTVQLKGEGFQKKAEDNQTVKIGDEIIVFDLDFLKNHAKSILTPVIISNIENFKKIEKSSGTIIAGQTVIISLYN</sequence>